<dbReference type="SMART" id="SM00088">
    <property type="entry name" value="PINT"/>
    <property type="match status" value="1"/>
</dbReference>
<dbReference type="RefSeq" id="XP_013397066.1">
    <property type="nucleotide sequence ID" value="XM_013541612.1"/>
</dbReference>
<comment type="function">
    <text evidence="5">Component of the eukaryotic translation initiation factor 3 (eIF-3) complex, which is involved in protein synthesis of a specialized repertoire of mRNAs and, together with other initiation factors, stimulates binding of mRNA and methionyl-tRNAi to the 40S ribosome. The eIF-3 complex specifically targets and initiates translation of a subset of mRNAs involved in cell proliferation.</text>
</comment>
<dbReference type="RefSeq" id="XP_013401414.1">
    <property type="nucleotide sequence ID" value="XM_013545960.1"/>
</dbReference>
<comment type="subcellular location">
    <subcellularLocation>
        <location evidence="5">Cytoplasm</location>
    </subcellularLocation>
</comment>
<name>A0A1S3IGS6_LINAN</name>
<dbReference type="GeneID" id="106163897"/>
<evidence type="ECO:0000256" key="4">
    <source>
        <dbReference type="ARBA" id="ARBA00022917"/>
    </source>
</evidence>
<dbReference type="Pfam" id="PF01399">
    <property type="entry name" value="PCI"/>
    <property type="match status" value="1"/>
</dbReference>
<dbReference type="GO" id="GO:0016282">
    <property type="term" value="C:eukaryotic 43S preinitiation complex"/>
    <property type="evidence" value="ECO:0007669"/>
    <property type="project" value="UniProtKB-UniRule"/>
</dbReference>
<proteinExistence type="inferred from homology"/>
<dbReference type="KEGG" id="lak:106163897"/>
<dbReference type="HAMAP" id="MF_03012">
    <property type="entry name" value="eIF3m"/>
    <property type="match status" value="1"/>
</dbReference>
<dbReference type="SUPFAM" id="SSF48371">
    <property type="entry name" value="ARM repeat"/>
    <property type="match status" value="1"/>
</dbReference>
<dbReference type="Pfam" id="PF18005">
    <property type="entry name" value="eIF3m_C_helix"/>
    <property type="match status" value="1"/>
</dbReference>
<dbReference type="InterPro" id="IPR000717">
    <property type="entry name" value="PCI_dom"/>
</dbReference>
<protein>
    <recommendedName>
        <fullName evidence="5">Eukaryotic translation initiation factor 3 subunit M</fullName>
        <shortName evidence="5">eIF3m</shortName>
    </recommendedName>
</protein>
<sequence length="389" mass="44173">MSVPAFIDIAEADQTTELRQYLKSFGAEISEENSDGGLLNDLRQIIEACEVCLKEANNEAELESVLNSIMSLILLIPVDKSEGLVLALCEKLVKYPAGDKHAGARIRVLSNLFHGLGERSNYRYHVYTSMIKLATACDLLSAIPTDLDQIKEWVAQWDIPTQKVQNILRLLYEAFVAAKQSEQATKTMIELLGTYTKENASQARDDAQKCIVTCLADPGTYLLDHFLTLKPVKFLEGEPIHNLLTIFVSGKLSHYLDFYQKHKDFVNSLGLSHEENLLKMRILTFMQMAEGKKEIDLDTIQQEMQIGEEEVEPFIIDVVRTKAVRVKIDQIQRKVLISTTTHRTFGKQQWQQLREELEYWQSSISRVRNSLHSLSTLASQQAQQPSQQA</sequence>
<dbReference type="GeneID" id="106167239"/>
<evidence type="ECO:0000313" key="7">
    <source>
        <dbReference type="Proteomes" id="UP000085678"/>
    </source>
</evidence>
<keyword evidence="4 5" id="KW-0648">Protein biosynthesis</keyword>
<dbReference type="GO" id="GO:0033290">
    <property type="term" value="C:eukaryotic 48S preinitiation complex"/>
    <property type="evidence" value="ECO:0007669"/>
    <property type="project" value="UniProtKB-UniRule"/>
</dbReference>
<comment type="similarity">
    <text evidence="1">Belongs to the CSN7/EIF3M family. CSN7 subfamily.</text>
</comment>
<evidence type="ECO:0000313" key="8">
    <source>
        <dbReference type="RefSeq" id="XP_013397066.1"/>
    </source>
</evidence>
<dbReference type="GO" id="GO:0071541">
    <property type="term" value="C:eukaryotic translation initiation factor 3 complex, eIF3m"/>
    <property type="evidence" value="ECO:0007669"/>
    <property type="project" value="UniProtKB-UniRule"/>
</dbReference>
<dbReference type="InterPro" id="IPR027528">
    <property type="entry name" value="eIF3m"/>
</dbReference>
<gene>
    <name evidence="8" type="primary">LOC106163897</name>
    <name evidence="9" type="synonym">LOC106167239</name>
</gene>
<dbReference type="AlphaFoldDB" id="A0A1S3IGS6"/>
<accession>A0A1S3IGS6</accession>
<dbReference type="OrthoDB" id="10267031at2759"/>
<dbReference type="PANTHER" id="PTHR15350:SF2">
    <property type="entry name" value="EUKARYOTIC TRANSLATION INITIATION FACTOR 3 SUBUNIT M"/>
    <property type="match status" value="1"/>
</dbReference>
<evidence type="ECO:0000256" key="3">
    <source>
        <dbReference type="ARBA" id="ARBA00022540"/>
    </source>
</evidence>
<feature type="domain" description="PCI" evidence="6">
    <location>
        <begin position="180"/>
        <end position="342"/>
    </location>
</feature>
<evidence type="ECO:0000256" key="5">
    <source>
        <dbReference type="HAMAP-Rule" id="MF_03012"/>
    </source>
</evidence>
<evidence type="ECO:0000313" key="9">
    <source>
        <dbReference type="RefSeq" id="XP_013401414.1"/>
    </source>
</evidence>
<evidence type="ECO:0000256" key="2">
    <source>
        <dbReference type="ARBA" id="ARBA00022490"/>
    </source>
</evidence>
<dbReference type="GO" id="GO:0003743">
    <property type="term" value="F:translation initiation factor activity"/>
    <property type="evidence" value="ECO:0007669"/>
    <property type="project" value="UniProtKB-UniRule"/>
</dbReference>
<dbReference type="STRING" id="7574.A0A1S3IGS6"/>
<dbReference type="InterPro" id="IPR040750">
    <property type="entry name" value="eIF3m_C_helix"/>
</dbReference>
<dbReference type="GO" id="GO:0001732">
    <property type="term" value="P:formation of cytoplasmic translation initiation complex"/>
    <property type="evidence" value="ECO:0007669"/>
    <property type="project" value="UniProtKB-UniRule"/>
</dbReference>
<keyword evidence="7" id="KW-1185">Reference proteome</keyword>
<dbReference type="InterPro" id="IPR045237">
    <property type="entry name" value="COPS7/eIF3m"/>
</dbReference>
<evidence type="ECO:0000259" key="6">
    <source>
        <dbReference type="PROSITE" id="PS50250"/>
    </source>
</evidence>
<reference evidence="8 9" key="1">
    <citation type="submission" date="2025-04" db="UniProtKB">
        <authorList>
            <consortium name="RefSeq"/>
        </authorList>
    </citation>
    <scope>IDENTIFICATION</scope>
    <source>
        <tissue evidence="8 9">Gonads</tissue>
    </source>
</reference>
<comment type="subunit">
    <text evidence="5">Component of the eukaryotic translation initiation factor 3 (eIF-3) complex.</text>
</comment>
<keyword evidence="3 5" id="KW-0396">Initiation factor</keyword>
<dbReference type="InterPro" id="IPR016024">
    <property type="entry name" value="ARM-type_fold"/>
</dbReference>
<dbReference type="PANTHER" id="PTHR15350">
    <property type="entry name" value="COP9 SIGNALOSOME COMPLEX SUBUNIT 7/DENDRITIC CELL PROTEIN GA17"/>
    <property type="match status" value="1"/>
</dbReference>
<dbReference type="KEGG" id="lak:106167239"/>
<dbReference type="PROSITE" id="PS50250">
    <property type="entry name" value="PCI"/>
    <property type="match status" value="1"/>
</dbReference>
<dbReference type="Proteomes" id="UP000085678">
    <property type="component" value="Unplaced"/>
</dbReference>
<organism evidence="7 8">
    <name type="scientific">Lingula anatina</name>
    <name type="common">Brachiopod</name>
    <name type="synonym">Lingula unguis</name>
    <dbReference type="NCBI Taxonomy" id="7574"/>
    <lineage>
        <taxon>Eukaryota</taxon>
        <taxon>Metazoa</taxon>
        <taxon>Spiralia</taxon>
        <taxon>Lophotrochozoa</taxon>
        <taxon>Brachiopoda</taxon>
        <taxon>Linguliformea</taxon>
        <taxon>Lingulata</taxon>
        <taxon>Lingulida</taxon>
        <taxon>Linguloidea</taxon>
        <taxon>Lingulidae</taxon>
        <taxon>Lingula</taxon>
    </lineage>
</organism>
<keyword evidence="2 5" id="KW-0963">Cytoplasm</keyword>
<evidence type="ECO:0000256" key="1">
    <source>
        <dbReference type="ARBA" id="ARBA00008482"/>
    </source>
</evidence>
<comment type="similarity">
    <text evidence="5">Belongs to the eIF-3 subunit M family.</text>
</comment>